<feature type="transmembrane region" description="Helical" evidence="1">
    <location>
        <begin position="183"/>
        <end position="206"/>
    </location>
</feature>
<evidence type="ECO:0000256" key="1">
    <source>
        <dbReference type="SAM" id="Phobius"/>
    </source>
</evidence>
<organism evidence="2 3">
    <name type="scientific">Geodermatophilus dictyosporus</name>
    <dbReference type="NCBI Taxonomy" id="1523247"/>
    <lineage>
        <taxon>Bacteria</taxon>
        <taxon>Bacillati</taxon>
        <taxon>Actinomycetota</taxon>
        <taxon>Actinomycetes</taxon>
        <taxon>Geodermatophilales</taxon>
        <taxon>Geodermatophilaceae</taxon>
        <taxon>Geodermatophilus</taxon>
    </lineage>
</organism>
<reference evidence="3" key="1">
    <citation type="submission" date="2016-10" db="EMBL/GenBank/DDBJ databases">
        <authorList>
            <person name="Varghese N."/>
            <person name="Submissions S."/>
        </authorList>
    </citation>
    <scope>NUCLEOTIDE SEQUENCE [LARGE SCALE GENOMIC DNA]</scope>
    <source>
        <strain evidence="3">DSM 44208</strain>
    </source>
</reference>
<sequence length="247" mass="26735">MIRPLIAALLMVGLGLLVGYAGALRASTPWVVVGAVISGAGYVIEIVLLVLGNRVATPATTVIDTKDLVLFLERHEADWGDLGTQRTILLRLESLARKYERLPLMLATGSRQERQELRRRGAQMAGDLRSLKRRVHTPSTFPVEHLLVHLRRHLSLQVCNRWDRLPLGVTPEDFDGSSRSARILTYALGGVLLVIAVALPIVGSVWGFPGTAGGLVVSVIAVTVLTRAGLSPRVAQQLRDALLQPAA</sequence>
<dbReference type="STRING" id="1523247.SAMN05660464_0061"/>
<proteinExistence type="predicted"/>
<gene>
    <name evidence="2" type="ORF">SAMN05660464_0061</name>
</gene>
<accession>A0A1I5U425</accession>
<keyword evidence="1" id="KW-0812">Transmembrane</keyword>
<keyword evidence="1" id="KW-0472">Membrane</keyword>
<name>A0A1I5U425_9ACTN</name>
<feature type="transmembrane region" description="Helical" evidence="1">
    <location>
        <begin position="212"/>
        <end position="230"/>
    </location>
</feature>
<dbReference type="EMBL" id="FOWQ01000010">
    <property type="protein sequence ID" value="SFP90044.1"/>
    <property type="molecule type" value="Genomic_DNA"/>
</dbReference>
<keyword evidence="1" id="KW-1133">Transmembrane helix</keyword>
<feature type="transmembrane region" description="Helical" evidence="1">
    <location>
        <begin position="31"/>
        <end position="51"/>
    </location>
</feature>
<evidence type="ECO:0000313" key="3">
    <source>
        <dbReference type="Proteomes" id="UP000198857"/>
    </source>
</evidence>
<dbReference type="Proteomes" id="UP000198857">
    <property type="component" value="Unassembled WGS sequence"/>
</dbReference>
<evidence type="ECO:0000313" key="2">
    <source>
        <dbReference type="EMBL" id="SFP90044.1"/>
    </source>
</evidence>
<protein>
    <submittedName>
        <fullName evidence="2">Uncharacterized protein</fullName>
    </submittedName>
</protein>
<dbReference type="AlphaFoldDB" id="A0A1I5U425"/>
<keyword evidence="3" id="KW-1185">Reference proteome</keyword>